<keyword evidence="2" id="KW-1185">Reference proteome</keyword>
<protein>
    <submittedName>
        <fullName evidence="1">Uncharacterized protein</fullName>
    </submittedName>
</protein>
<reference evidence="2" key="1">
    <citation type="submission" date="2016-10" db="EMBL/GenBank/DDBJ databases">
        <authorList>
            <person name="Varghese N."/>
            <person name="Submissions S."/>
        </authorList>
    </citation>
    <scope>NUCLEOTIDE SEQUENCE [LARGE SCALE GENOMIC DNA]</scope>
    <source>
        <strain evidence="2">LP51</strain>
    </source>
</reference>
<evidence type="ECO:0000313" key="1">
    <source>
        <dbReference type="EMBL" id="SFG28386.1"/>
    </source>
</evidence>
<proteinExistence type="predicted"/>
<accession>A0A1I2QRX4</accession>
<dbReference type="AlphaFoldDB" id="A0A1I2QRX4"/>
<dbReference type="STRING" id="1436961.SAMN05421739_10230"/>
<dbReference type="EMBL" id="FOOT01000002">
    <property type="protein sequence ID" value="SFG28386.1"/>
    <property type="molecule type" value="Genomic_DNA"/>
</dbReference>
<gene>
    <name evidence="1" type="ORF">SAMN05421739_10230</name>
</gene>
<organism evidence="1 2">
    <name type="scientific">Pontibacter chinhatensis</name>
    <dbReference type="NCBI Taxonomy" id="1436961"/>
    <lineage>
        <taxon>Bacteria</taxon>
        <taxon>Pseudomonadati</taxon>
        <taxon>Bacteroidota</taxon>
        <taxon>Cytophagia</taxon>
        <taxon>Cytophagales</taxon>
        <taxon>Hymenobacteraceae</taxon>
        <taxon>Pontibacter</taxon>
    </lineage>
</organism>
<sequence>MQKGCILEGYFCSMNSIAIMNFRVFEGEAAFECSTLTILPEDNSGNPSLNK</sequence>
<dbReference type="Proteomes" id="UP000198724">
    <property type="component" value="Unassembled WGS sequence"/>
</dbReference>
<evidence type="ECO:0000313" key="2">
    <source>
        <dbReference type="Proteomes" id="UP000198724"/>
    </source>
</evidence>
<name>A0A1I2QRX4_9BACT</name>